<comment type="caution">
    <text evidence="2">The sequence shown here is derived from an EMBL/GenBank/DDBJ whole genome shotgun (WGS) entry which is preliminary data.</text>
</comment>
<accession>A0ABW5L2Q4</accession>
<protein>
    <submittedName>
        <fullName evidence="2">Transcriptional regulator</fullName>
    </submittedName>
</protein>
<organism evidence="2 3">
    <name type="scientific">Sphingobacterium tabacisoli</name>
    <dbReference type="NCBI Taxonomy" id="2044855"/>
    <lineage>
        <taxon>Bacteria</taxon>
        <taxon>Pseudomonadati</taxon>
        <taxon>Bacteroidota</taxon>
        <taxon>Sphingobacteriia</taxon>
        <taxon>Sphingobacteriales</taxon>
        <taxon>Sphingobacteriaceae</taxon>
        <taxon>Sphingobacterium</taxon>
    </lineage>
</organism>
<keyword evidence="3" id="KW-1185">Reference proteome</keyword>
<dbReference type="EMBL" id="JBHULD010000014">
    <property type="protein sequence ID" value="MFD2555446.1"/>
    <property type="molecule type" value="Genomic_DNA"/>
</dbReference>
<feature type="compositionally biased region" description="Polar residues" evidence="1">
    <location>
        <begin position="144"/>
        <end position="153"/>
    </location>
</feature>
<reference evidence="3" key="1">
    <citation type="journal article" date="2019" name="Int. J. Syst. Evol. Microbiol.">
        <title>The Global Catalogue of Microorganisms (GCM) 10K type strain sequencing project: providing services to taxonomists for standard genome sequencing and annotation.</title>
        <authorList>
            <consortium name="The Broad Institute Genomics Platform"/>
            <consortium name="The Broad Institute Genome Sequencing Center for Infectious Disease"/>
            <person name="Wu L."/>
            <person name="Ma J."/>
        </authorList>
    </citation>
    <scope>NUCLEOTIDE SEQUENCE [LARGE SCALE GENOMIC DNA]</scope>
    <source>
        <strain evidence="3">KCTC 52298</strain>
    </source>
</reference>
<feature type="region of interest" description="Disordered" evidence="1">
    <location>
        <begin position="136"/>
        <end position="171"/>
    </location>
</feature>
<evidence type="ECO:0000313" key="3">
    <source>
        <dbReference type="Proteomes" id="UP001597440"/>
    </source>
</evidence>
<proteinExistence type="predicted"/>
<name>A0ABW5L2Q4_9SPHI</name>
<evidence type="ECO:0000256" key="1">
    <source>
        <dbReference type="SAM" id="MobiDB-lite"/>
    </source>
</evidence>
<dbReference type="Proteomes" id="UP001597440">
    <property type="component" value="Unassembled WGS sequence"/>
</dbReference>
<sequence length="255" mass="29290">MNYIKQLTLFFNKSTSDPNLTPTHLSLFMALFQTWNQSRFPQQIQIIRDDMMRLSKINSKATYHKAMAYLHAQRYINYKPSYNPLKGSQISFFPKEEPQSSTADEPVQNLTTRALNEPYNKLSSTNIITDNISTTAREKKENRNQNLVSSGIQSSGETKEKSSAKKEKKIPPAAHQVEEFFLGQRSTIQEARRFINHYTANGWLVGGKSPMIDWEASARNWIANSTKFNNHAKHNNTTRAQQLHTVGSKNYFEPL</sequence>
<dbReference type="RefSeq" id="WP_210353772.1">
    <property type="nucleotide sequence ID" value="NZ_JAEQMU010000001.1"/>
</dbReference>
<evidence type="ECO:0000313" key="2">
    <source>
        <dbReference type="EMBL" id="MFD2555446.1"/>
    </source>
</evidence>
<gene>
    <name evidence="2" type="ORF">ACFSQW_13655</name>
</gene>